<protein>
    <submittedName>
        <fullName evidence="1">Uncharacterized protein</fullName>
    </submittedName>
</protein>
<dbReference type="KEGG" id="jsv:CNX70_20195"/>
<reference evidence="1 2" key="1">
    <citation type="submission" date="2017-09" db="EMBL/GenBank/DDBJ databases">
        <title>Complete genome sequence of Janthinobacterium svalbardensis PAMC 27463.</title>
        <authorList>
            <person name="Cho Y.-J."/>
            <person name="Cho A."/>
            <person name="Kim O.-S."/>
            <person name="Lee J.-I."/>
        </authorList>
    </citation>
    <scope>NUCLEOTIDE SEQUENCE [LARGE SCALE GENOMIC DNA]</scope>
    <source>
        <strain evidence="1 2">PAMC 27463</strain>
    </source>
</reference>
<dbReference type="AlphaFoldDB" id="A0A290WZC0"/>
<proteinExistence type="predicted"/>
<keyword evidence="2" id="KW-1185">Reference proteome</keyword>
<sequence>MARSSHPKKEIEAALRHAESQGWRVEVGGSHAWGKIYCPYNDDGCRCGEFCIACIWSTPKNPGNHARAIRRVVDNCTFNKLMHDCMQRKSRG</sequence>
<evidence type="ECO:0000313" key="2">
    <source>
        <dbReference type="Proteomes" id="UP000218437"/>
    </source>
</evidence>
<accession>A0A290WZC0</accession>
<gene>
    <name evidence="1" type="ORF">CNX70_20195</name>
</gene>
<dbReference type="RefSeq" id="WP_096236468.1">
    <property type="nucleotide sequence ID" value="NZ_CP023422.1"/>
</dbReference>
<evidence type="ECO:0000313" key="1">
    <source>
        <dbReference type="EMBL" id="ATD62203.1"/>
    </source>
</evidence>
<dbReference type="Proteomes" id="UP000218437">
    <property type="component" value="Chromosome"/>
</dbReference>
<name>A0A290WZC0_9BURK</name>
<organism evidence="1 2">
    <name type="scientific">Janthinobacterium svalbardensis</name>
    <dbReference type="NCBI Taxonomy" id="368607"/>
    <lineage>
        <taxon>Bacteria</taxon>
        <taxon>Pseudomonadati</taxon>
        <taxon>Pseudomonadota</taxon>
        <taxon>Betaproteobacteria</taxon>
        <taxon>Burkholderiales</taxon>
        <taxon>Oxalobacteraceae</taxon>
        <taxon>Janthinobacterium</taxon>
    </lineage>
</organism>
<dbReference type="EMBL" id="CP023422">
    <property type="protein sequence ID" value="ATD62203.1"/>
    <property type="molecule type" value="Genomic_DNA"/>
</dbReference>